<comment type="similarity">
    <text evidence="1 6">Belongs to the MsrB Met sulfoxide reductase family.</text>
</comment>
<dbReference type="Proteomes" id="UP000244173">
    <property type="component" value="Chromosome"/>
</dbReference>
<dbReference type="FunFam" id="2.170.150.20:FF:000001">
    <property type="entry name" value="Peptide methionine sulfoxide reductase MsrB"/>
    <property type="match status" value="1"/>
</dbReference>
<keyword evidence="9" id="KW-1185">Reference proteome</keyword>
<name>A0A2S0PCN6_9NEIS</name>
<dbReference type="InterPro" id="IPR028427">
    <property type="entry name" value="Met_Sox_Rdtase_MsrB"/>
</dbReference>
<comment type="catalytic activity">
    <reaction evidence="5 6">
        <text>L-methionyl-[protein] + [thioredoxin]-disulfide + H2O = L-methionyl-(R)-S-oxide-[protein] + [thioredoxin]-dithiol</text>
        <dbReference type="Rhea" id="RHEA:24164"/>
        <dbReference type="Rhea" id="RHEA-COMP:10698"/>
        <dbReference type="Rhea" id="RHEA-COMP:10700"/>
        <dbReference type="Rhea" id="RHEA-COMP:12313"/>
        <dbReference type="Rhea" id="RHEA-COMP:12314"/>
        <dbReference type="ChEBI" id="CHEBI:15377"/>
        <dbReference type="ChEBI" id="CHEBI:16044"/>
        <dbReference type="ChEBI" id="CHEBI:29950"/>
        <dbReference type="ChEBI" id="CHEBI:45764"/>
        <dbReference type="ChEBI" id="CHEBI:50058"/>
        <dbReference type="EC" id="1.8.4.12"/>
    </reaction>
</comment>
<evidence type="ECO:0000256" key="5">
    <source>
        <dbReference type="ARBA" id="ARBA00048488"/>
    </source>
</evidence>
<organism evidence="8 9">
    <name type="scientific">Microvirgula aerodenitrificans</name>
    <dbReference type="NCBI Taxonomy" id="57480"/>
    <lineage>
        <taxon>Bacteria</taxon>
        <taxon>Pseudomonadati</taxon>
        <taxon>Pseudomonadota</taxon>
        <taxon>Betaproteobacteria</taxon>
        <taxon>Neisseriales</taxon>
        <taxon>Aquaspirillaceae</taxon>
        <taxon>Microvirgula</taxon>
    </lineage>
</organism>
<dbReference type="RefSeq" id="WP_107889773.1">
    <property type="nucleotide sequence ID" value="NZ_CAURZP010000011.1"/>
</dbReference>
<keyword evidence="2 6" id="KW-0479">Metal-binding</keyword>
<dbReference type="GO" id="GO:0005737">
    <property type="term" value="C:cytoplasm"/>
    <property type="evidence" value="ECO:0007669"/>
    <property type="project" value="TreeGrafter"/>
</dbReference>
<evidence type="ECO:0000256" key="2">
    <source>
        <dbReference type="ARBA" id="ARBA00022723"/>
    </source>
</evidence>
<dbReference type="PANTHER" id="PTHR10173">
    <property type="entry name" value="METHIONINE SULFOXIDE REDUCTASE"/>
    <property type="match status" value="1"/>
</dbReference>
<sequence>MSDRIVKSAAEWREQLTPEQYRVAREGGTERPFTGEHYFHNKDGRYSCICCGATLFDSSTKFDAGCGWPSFWAEAVPGSIVRLRDTSHGMVRIEVRCARCDAHLGHVFPDGPEPTGERYCINSVSIGFEPGA</sequence>
<evidence type="ECO:0000256" key="6">
    <source>
        <dbReference type="HAMAP-Rule" id="MF_01400"/>
    </source>
</evidence>
<dbReference type="GO" id="GO:0008270">
    <property type="term" value="F:zinc ion binding"/>
    <property type="evidence" value="ECO:0007669"/>
    <property type="project" value="UniProtKB-UniRule"/>
</dbReference>
<feature type="binding site" evidence="6">
    <location>
        <position position="97"/>
    </location>
    <ligand>
        <name>Zn(2+)</name>
        <dbReference type="ChEBI" id="CHEBI:29105"/>
    </ligand>
</feature>
<dbReference type="Pfam" id="PF01641">
    <property type="entry name" value="SelR"/>
    <property type="match status" value="1"/>
</dbReference>
<dbReference type="AlphaFoldDB" id="A0A2S0PCN6"/>
<feature type="domain" description="MsrB" evidence="7">
    <location>
        <begin position="9"/>
        <end position="131"/>
    </location>
</feature>
<dbReference type="OrthoDB" id="9785497at2"/>
<evidence type="ECO:0000256" key="3">
    <source>
        <dbReference type="ARBA" id="ARBA00022833"/>
    </source>
</evidence>
<accession>A0A2S0PCN6</accession>
<dbReference type="PROSITE" id="PS51790">
    <property type="entry name" value="MSRB"/>
    <property type="match status" value="1"/>
</dbReference>
<dbReference type="HAMAP" id="MF_01400">
    <property type="entry name" value="MsrB"/>
    <property type="match status" value="1"/>
</dbReference>
<dbReference type="EMBL" id="CP028519">
    <property type="protein sequence ID" value="AVY95144.1"/>
    <property type="molecule type" value="Genomic_DNA"/>
</dbReference>
<dbReference type="EC" id="1.8.4.12" evidence="6"/>
<protein>
    <recommendedName>
        <fullName evidence="6">Peptide methionine sulfoxide reductase MsrB</fullName>
        <ecNumber evidence="6">1.8.4.12</ecNumber>
    </recommendedName>
    <alternativeName>
        <fullName evidence="6">Peptide-methionine (R)-S-oxide reductase</fullName>
    </alternativeName>
</protein>
<evidence type="ECO:0000256" key="1">
    <source>
        <dbReference type="ARBA" id="ARBA00007174"/>
    </source>
</evidence>
<dbReference type="GO" id="GO:0033743">
    <property type="term" value="F:peptide-methionine (R)-S-oxide reductase activity"/>
    <property type="evidence" value="ECO:0007669"/>
    <property type="project" value="UniProtKB-UniRule"/>
</dbReference>
<dbReference type="InterPro" id="IPR002579">
    <property type="entry name" value="Met_Sox_Rdtase_MsrB_dom"/>
</dbReference>
<dbReference type="SUPFAM" id="SSF51316">
    <property type="entry name" value="Mss4-like"/>
    <property type="match status" value="1"/>
</dbReference>
<feature type="active site" description="Nucleophile" evidence="6">
    <location>
        <position position="120"/>
    </location>
</feature>
<gene>
    <name evidence="6 8" type="primary">msrB</name>
    <name evidence="8" type="ORF">DAI18_14645</name>
</gene>
<dbReference type="GO" id="GO:0006979">
    <property type="term" value="P:response to oxidative stress"/>
    <property type="evidence" value="ECO:0007669"/>
    <property type="project" value="InterPro"/>
</dbReference>
<dbReference type="STRING" id="1122240.GCA_000620105_03543"/>
<keyword evidence="4 6" id="KW-0560">Oxidoreductase</keyword>
<dbReference type="Gene3D" id="2.170.150.20">
    <property type="entry name" value="Peptide methionine sulfoxide reductase"/>
    <property type="match status" value="1"/>
</dbReference>
<evidence type="ECO:0000313" key="8">
    <source>
        <dbReference type="EMBL" id="AVY95144.1"/>
    </source>
</evidence>
<comment type="cofactor">
    <cofactor evidence="6">
        <name>Zn(2+)</name>
        <dbReference type="ChEBI" id="CHEBI:29105"/>
    </cofactor>
    <text evidence="6">Binds 1 zinc ion per subunit. The zinc ion is important for the structural integrity of the protein.</text>
</comment>
<dbReference type="KEGG" id="maer:DAI18_14645"/>
<evidence type="ECO:0000313" key="9">
    <source>
        <dbReference type="Proteomes" id="UP000244173"/>
    </source>
</evidence>
<reference evidence="8 9" key="1">
    <citation type="submission" date="2018-04" db="EMBL/GenBank/DDBJ databases">
        <title>Denitrifier Microvirgula.</title>
        <authorList>
            <person name="Anderson E."/>
            <person name="Jang J."/>
            <person name="Ishii S."/>
        </authorList>
    </citation>
    <scope>NUCLEOTIDE SEQUENCE [LARGE SCALE GENOMIC DNA]</scope>
    <source>
        <strain evidence="8 9">BE2.4</strain>
    </source>
</reference>
<feature type="binding site" evidence="6">
    <location>
        <position position="48"/>
    </location>
    <ligand>
        <name>Zn(2+)</name>
        <dbReference type="ChEBI" id="CHEBI:29105"/>
    </ligand>
</feature>
<evidence type="ECO:0000256" key="4">
    <source>
        <dbReference type="ARBA" id="ARBA00023002"/>
    </source>
</evidence>
<evidence type="ECO:0000259" key="7">
    <source>
        <dbReference type="PROSITE" id="PS51790"/>
    </source>
</evidence>
<proteinExistence type="inferred from homology"/>
<dbReference type="NCBIfam" id="TIGR00357">
    <property type="entry name" value="peptide-methionine (R)-S-oxide reductase MsrB"/>
    <property type="match status" value="1"/>
</dbReference>
<feature type="binding site" evidence="6">
    <location>
        <position position="100"/>
    </location>
    <ligand>
        <name>Zn(2+)</name>
        <dbReference type="ChEBI" id="CHEBI:29105"/>
    </ligand>
</feature>
<dbReference type="PANTHER" id="PTHR10173:SF52">
    <property type="entry name" value="METHIONINE-R-SULFOXIDE REDUCTASE B1"/>
    <property type="match status" value="1"/>
</dbReference>
<keyword evidence="3 6" id="KW-0862">Zinc</keyword>
<dbReference type="GO" id="GO:0030091">
    <property type="term" value="P:protein repair"/>
    <property type="evidence" value="ECO:0007669"/>
    <property type="project" value="InterPro"/>
</dbReference>
<feature type="binding site" evidence="6">
    <location>
        <position position="51"/>
    </location>
    <ligand>
        <name>Zn(2+)</name>
        <dbReference type="ChEBI" id="CHEBI:29105"/>
    </ligand>
</feature>
<dbReference type="InterPro" id="IPR011057">
    <property type="entry name" value="Mss4-like_sf"/>
</dbReference>